<organism evidence="3 4">
    <name type="scientific">Faecalibacterium wellingii</name>
    <dbReference type="NCBI Taxonomy" id="2929491"/>
    <lineage>
        <taxon>Bacteria</taxon>
        <taxon>Bacillati</taxon>
        <taxon>Bacillota</taxon>
        <taxon>Clostridia</taxon>
        <taxon>Eubacteriales</taxon>
        <taxon>Oscillospiraceae</taxon>
        <taxon>Faecalibacterium</taxon>
    </lineage>
</organism>
<dbReference type="Pfam" id="PF13280">
    <property type="entry name" value="WYL"/>
    <property type="match status" value="1"/>
</dbReference>
<evidence type="ECO:0000313" key="4">
    <source>
        <dbReference type="Proteomes" id="UP001373196"/>
    </source>
</evidence>
<dbReference type="AlphaFoldDB" id="A0AB35Y892"/>
<sequence>MGYSKNERILDLYEQLCAGRTLTKVKEALRFGIDERSVQRDIDDIRAFLAERNIAKGENRQIIYDRQQKGFRLVGSPSPLMTNSEILAVSKILLESRAFTKEEMSGILNKLVAGCVPLENIKLVSALVSNELFHYVELTHPVGIQDKLWEIGCDIQQHHLMRIRYQRQGADAASAVERIVEPVSILFSEYYFYLNAYITKENDGKYTRKYDYPAIFRIDRIADYKIMEQTFSLPYASRFQEGEFRKRVQFMYPGRLQSIRLRYTGSSVEAILDRLPTAKIVSQDANGYLVEAEIYGNGIVMWLLSQGNRVEVLAPQTLREEMFRVLTAMLERYQP</sequence>
<dbReference type="PANTHER" id="PTHR34580:SF1">
    <property type="entry name" value="PROTEIN PAFC"/>
    <property type="match status" value="1"/>
</dbReference>
<protein>
    <submittedName>
        <fullName evidence="3">WYL domain-containing protein</fullName>
    </submittedName>
</protein>
<dbReference type="PANTHER" id="PTHR34580">
    <property type="match status" value="1"/>
</dbReference>
<comment type="caution">
    <text evidence="3">The sequence shown here is derived from an EMBL/GenBank/DDBJ whole genome shotgun (WGS) entry which is preliminary data.</text>
</comment>
<evidence type="ECO:0000313" key="3">
    <source>
        <dbReference type="EMBL" id="MEJ5196312.1"/>
    </source>
</evidence>
<dbReference type="PROSITE" id="PS52050">
    <property type="entry name" value="WYL"/>
    <property type="match status" value="1"/>
</dbReference>
<feature type="domain" description="WYL" evidence="1">
    <location>
        <begin position="155"/>
        <end position="225"/>
    </location>
</feature>
<dbReference type="RefSeq" id="WP_339395645.1">
    <property type="nucleotide sequence ID" value="NZ_JBBFGL010000008.1"/>
</dbReference>
<dbReference type="Proteomes" id="UP001373196">
    <property type="component" value="Unassembled WGS sequence"/>
</dbReference>
<accession>A0AB35Y892</accession>
<proteinExistence type="predicted"/>
<reference evidence="3" key="1">
    <citation type="submission" date="2024-03" db="EMBL/GenBank/DDBJ databases">
        <authorList>
            <person name="Plomp N."/>
            <person name="Harmsen H.J."/>
        </authorList>
    </citation>
    <scope>NUCLEOTIDE SEQUENCE</scope>
    <source>
        <strain evidence="3">HTF-128</strain>
    </source>
</reference>
<dbReference type="Pfam" id="PF25583">
    <property type="entry name" value="WCX"/>
    <property type="match status" value="1"/>
</dbReference>
<dbReference type="EMBL" id="JBBFGL010000008">
    <property type="protein sequence ID" value="MEJ5196312.1"/>
    <property type="molecule type" value="Genomic_DNA"/>
</dbReference>
<dbReference type="InterPro" id="IPR057727">
    <property type="entry name" value="WCX_dom"/>
</dbReference>
<dbReference type="InterPro" id="IPR051534">
    <property type="entry name" value="CBASS_pafABC_assoc_protein"/>
</dbReference>
<dbReference type="InterPro" id="IPR026881">
    <property type="entry name" value="WYL_dom"/>
</dbReference>
<gene>
    <name evidence="3" type="ORF">WF834_09040</name>
</gene>
<name>A0AB35Y892_9FIRM</name>
<evidence type="ECO:0000259" key="1">
    <source>
        <dbReference type="Pfam" id="PF13280"/>
    </source>
</evidence>
<evidence type="ECO:0000259" key="2">
    <source>
        <dbReference type="Pfam" id="PF25583"/>
    </source>
</evidence>
<feature type="domain" description="WCX" evidence="2">
    <location>
        <begin position="258"/>
        <end position="330"/>
    </location>
</feature>